<comment type="caution">
    <text evidence="12">The sequence shown here is derived from an EMBL/GenBank/DDBJ whole genome shotgun (WGS) entry which is preliminary data.</text>
</comment>
<evidence type="ECO:0000256" key="2">
    <source>
        <dbReference type="ARBA" id="ARBA00022473"/>
    </source>
</evidence>
<reference evidence="12" key="1">
    <citation type="submission" date="2021-02" db="EMBL/GenBank/DDBJ databases">
        <authorList>
            <person name="Nowell W R."/>
        </authorList>
    </citation>
    <scope>NUCLEOTIDE SEQUENCE</scope>
</reference>
<keyword evidence="7" id="KW-0067">ATP-binding</keyword>
<accession>A0A820JLX2</accession>
<evidence type="ECO:0000313" key="12">
    <source>
        <dbReference type="EMBL" id="CAF4326911.1"/>
    </source>
</evidence>
<dbReference type="GO" id="GO:0046872">
    <property type="term" value="F:metal ion binding"/>
    <property type="evidence" value="ECO:0007669"/>
    <property type="project" value="UniProtKB-KW"/>
</dbReference>
<evidence type="ECO:0000259" key="11">
    <source>
        <dbReference type="PROSITE" id="PS50011"/>
    </source>
</evidence>
<dbReference type="AlphaFoldDB" id="A0A820JLX2"/>
<feature type="domain" description="Protein kinase" evidence="11">
    <location>
        <begin position="1"/>
        <end position="118"/>
    </location>
</feature>
<evidence type="ECO:0000256" key="1">
    <source>
        <dbReference type="ARBA" id="ARBA00001946"/>
    </source>
</evidence>
<dbReference type="GO" id="GO:0000226">
    <property type="term" value="P:microtubule cytoskeleton organization"/>
    <property type="evidence" value="ECO:0007669"/>
    <property type="project" value="TreeGrafter"/>
</dbReference>
<organism evidence="12 13">
    <name type="scientific">Adineta steineri</name>
    <dbReference type="NCBI Taxonomy" id="433720"/>
    <lineage>
        <taxon>Eukaryota</taxon>
        <taxon>Metazoa</taxon>
        <taxon>Spiralia</taxon>
        <taxon>Gnathifera</taxon>
        <taxon>Rotifera</taxon>
        <taxon>Eurotatoria</taxon>
        <taxon>Bdelloidea</taxon>
        <taxon>Adinetida</taxon>
        <taxon>Adinetidae</taxon>
        <taxon>Adineta</taxon>
    </lineage>
</organism>
<dbReference type="GO" id="GO:0005737">
    <property type="term" value="C:cytoplasm"/>
    <property type="evidence" value="ECO:0007669"/>
    <property type="project" value="TreeGrafter"/>
</dbReference>
<evidence type="ECO:0000256" key="3">
    <source>
        <dbReference type="ARBA" id="ARBA00022553"/>
    </source>
</evidence>
<dbReference type="PANTHER" id="PTHR24346">
    <property type="entry name" value="MAP/MICROTUBULE AFFINITY-REGULATING KINASE"/>
    <property type="match status" value="1"/>
</dbReference>
<dbReference type="SMART" id="SM00220">
    <property type="entry name" value="S_TKc"/>
    <property type="match status" value="1"/>
</dbReference>
<evidence type="ECO:0000256" key="6">
    <source>
        <dbReference type="ARBA" id="ARBA00022782"/>
    </source>
</evidence>
<keyword evidence="6" id="KW-0221">Differentiation</keyword>
<evidence type="ECO:0000313" key="13">
    <source>
        <dbReference type="Proteomes" id="UP000663868"/>
    </source>
</evidence>
<keyword evidence="2" id="KW-0217">Developmental protein</keyword>
<dbReference type="GO" id="GO:0050321">
    <property type="term" value="F:tau-protein kinase activity"/>
    <property type="evidence" value="ECO:0007669"/>
    <property type="project" value="TreeGrafter"/>
</dbReference>
<evidence type="ECO:0000256" key="8">
    <source>
        <dbReference type="ARBA" id="ARBA00022842"/>
    </source>
</evidence>
<keyword evidence="9" id="KW-0744">Spermatogenesis</keyword>
<dbReference type="SUPFAM" id="SSF56112">
    <property type="entry name" value="Protein kinase-like (PK-like)"/>
    <property type="match status" value="1"/>
</dbReference>
<keyword evidence="10" id="KW-0812">Transmembrane</keyword>
<dbReference type="GO" id="GO:0007283">
    <property type="term" value="P:spermatogenesis"/>
    <property type="evidence" value="ECO:0007669"/>
    <property type="project" value="UniProtKB-KW"/>
</dbReference>
<dbReference type="Pfam" id="PF00069">
    <property type="entry name" value="Pkinase"/>
    <property type="match status" value="1"/>
</dbReference>
<dbReference type="PANTHER" id="PTHR24346:SF102">
    <property type="entry name" value="TESTIS-SPECIFIC SERINE_THREONINE-PROTEIN KINASE 1"/>
    <property type="match status" value="1"/>
</dbReference>
<keyword evidence="3" id="KW-0597">Phosphoprotein</keyword>
<dbReference type="Proteomes" id="UP000663868">
    <property type="component" value="Unassembled WGS sequence"/>
</dbReference>
<keyword evidence="10" id="KW-0472">Membrane</keyword>
<keyword evidence="4" id="KW-0479">Metal-binding</keyword>
<dbReference type="GO" id="GO:0035556">
    <property type="term" value="P:intracellular signal transduction"/>
    <property type="evidence" value="ECO:0007669"/>
    <property type="project" value="TreeGrafter"/>
</dbReference>
<feature type="non-terminal residue" evidence="12">
    <location>
        <position position="146"/>
    </location>
</feature>
<gene>
    <name evidence="12" type="ORF">KXQ929_LOCUS46949</name>
</gene>
<evidence type="ECO:0000256" key="10">
    <source>
        <dbReference type="SAM" id="Phobius"/>
    </source>
</evidence>
<evidence type="ECO:0000256" key="4">
    <source>
        <dbReference type="ARBA" id="ARBA00022723"/>
    </source>
</evidence>
<dbReference type="PROSITE" id="PS50011">
    <property type="entry name" value="PROTEIN_KINASE_DOM"/>
    <property type="match status" value="1"/>
</dbReference>
<dbReference type="InterPro" id="IPR000719">
    <property type="entry name" value="Prot_kinase_dom"/>
</dbReference>
<evidence type="ECO:0000256" key="7">
    <source>
        <dbReference type="ARBA" id="ARBA00022840"/>
    </source>
</evidence>
<sequence length="146" mass="17050">CDFGFSKDVLKCKEYLSKTYCGSRAYVSPEILLGLPYDAKKADVWAIGVILYIFVTGVMPFKEDKNNQLILKQHQKLQLHWPNENEREQSARNLILHIFTYDWQKRPNIQQVSSHAWFTMSQTSEIISIPIKRSNRTAIKRKSRSS</sequence>
<dbReference type="GO" id="GO:0030154">
    <property type="term" value="P:cell differentiation"/>
    <property type="evidence" value="ECO:0007669"/>
    <property type="project" value="UniProtKB-KW"/>
</dbReference>
<keyword evidence="10" id="KW-1133">Transmembrane helix</keyword>
<protein>
    <recommendedName>
        <fullName evidence="11">Protein kinase domain-containing protein</fullName>
    </recommendedName>
</protein>
<keyword evidence="5" id="KW-0547">Nucleotide-binding</keyword>
<comment type="cofactor">
    <cofactor evidence="1">
        <name>Mg(2+)</name>
        <dbReference type="ChEBI" id="CHEBI:18420"/>
    </cofactor>
</comment>
<feature type="transmembrane region" description="Helical" evidence="10">
    <location>
        <begin position="44"/>
        <end position="61"/>
    </location>
</feature>
<dbReference type="GO" id="GO:0005524">
    <property type="term" value="F:ATP binding"/>
    <property type="evidence" value="ECO:0007669"/>
    <property type="project" value="UniProtKB-KW"/>
</dbReference>
<dbReference type="Gene3D" id="1.10.510.10">
    <property type="entry name" value="Transferase(Phosphotransferase) domain 1"/>
    <property type="match status" value="1"/>
</dbReference>
<proteinExistence type="predicted"/>
<evidence type="ECO:0000256" key="9">
    <source>
        <dbReference type="ARBA" id="ARBA00022871"/>
    </source>
</evidence>
<name>A0A820JLX2_9BILA</name>
<keyword evidence="8" id="KW-0460">Magnesium</keyword>
<dbReference type="EMBL" id="CAJOBB010016309">
    <property type="protein sequence ID" value="CAF4326911.1"/>
    <property type="molecule type" value="Genomic_DNA"/>
</dbReference>
<evidence type="ECO:0000256" key="5">
    <source>
        <dbReference type="ARBA" id="ARBA00022741"/>
    </source>
</evidence>
<dbReference type="InterPro" id="IPR011009">
    <property type="entry name" value="Kinase-like_dom_sf"/>
</dbReference>